<comment type="caution">
    <text evidence="2">The sequence shown here is derived from an EMBL/GenBank/DDBJ whole genome shotgun (WGS) entry which is preliminary data.</text>
</comment>
<keyword evidence="3" id="KW-1185">Reference proteome</keyword>
<evidence type="ECO:0000313" key="2">
    <source>
        <dbReference type="EMBL" id="GJS50644.1"/>
    </source>
</evidence>
<dbReference type="EMBL" id="BQNB010008531">
    <property type="protein sequence ID" value="GJS50644.1"/>
    <property type="molecule type" value="Genomic_DNA"/>
</dbReference>
<reference evidence="2" key="1">
    <citation type="journal article" date="2022" name="Int. J. Mol. Sci.">
        <title>Draft Genome of Tanacetum Coccineum: Genomic Comparison of Closely Related Tanacetum-Family Plants.</title>
        <authorList>
            <person name="Yamashiro T."/>
            <person name="Shiraishi A."/>
            <person name="Nakayama K."/>
            <person name="Satake H."/>
        </authorList>
    </citation>
    <scope>NUCLEOTIDE SEQUENCE</scope>
</reference>
<dbReference type="Proteomes" id="UP001151760">
    <property type="component" value="Unassembled WGS sequence"/>
</dbReference>
<accession>A0ABQ4WCS3</accession>
<keyword evidence="1" id="KW-0175">Coiled coil</keyword>
<name>A0ABQ4WCS3_9ASTR</name>
<reference evidence="2" key="2">
    <citation type="submission" date="2022-01" db="EMBL/GenBank/DDBJ databases">
        <authorList>
            <person name="Yamashiro T."/>
            <person name="Shiraishi A."/>
            <person name="Satake H."/>
            <person name="Nakayama K."/>
        </authorList>
    </citation>
    <scope>NUCLEOTIDE SEQUENCE</scope>
</reference>
<feature type="coiled-coil region" evidence="1">
    <location>
        <begin position="120"/>
        <end position="147"/>
    </location>
</feature>
<proteinExistence type="predicted"/>
<sequence>MVESPFSKFKEDKVRMLSVQVHKGMLQVQGEIHQVKQRLSSVIIVKAKGKELDEEQLAFLTDPGVADGQVAQTITHNATFQTDDLDAYDSDCDDISSAKAVLMANLSSCDSDVLSEDKANNESKIVNESLTAELERYKERVKILEQRFNVDLSACEKFIDSQMDDMIRIKNTKFAAYETKTDTLKQTLSKHVKEKESLLTTLNGFKTEFKKRESKSIDKEIVLETKIKNWKNIVRLLDEITEVQTVFTQMEVAAEQCFVDRKCYEIQQE</sequence>
<evidence type="ECO:0000313" key="3">
    <source>
        <dbReference type="Proteomes" id="UP001151760"/>
    </source>
</evidence>
<protein>
    <submittedName>
        <fullName evidence="2">Uncharacterized protein</fullName>
    </submittedName>
</protein>
<organism evidence="2 3">
    <name type="scientific">Tanacetum coccineum</name>
    <dbReference type="NCBI Taxonomy" id="301880"/>
    <lineage>
        <taxon>Eukaryota</taxon>
        <taxon>Viridiplantae</taxon>
        <taxon>Streptophyta</taxon>
        <taxon>Embryophyta</taxon>
        <taxon>Tracheophyta</taxon>
        <taxon>Spermatophyta</taxon>
        <taxon>Magnoliopsida</taxon>
        <taxon>eudicotyledons</taxon>
        <taxon>Gunneridae</taxon>
        <taxon>Pentapetalae</taxon>
        <taxon>asterids</taxon>
        <taxon>campanulids</taxon>
        <taxon>Asterales</taxon>
        <taxon>Asteraceae</taxon>
        <taxon>Asteroideae</taxon>
        <taxon>Anthemideae</taxon>
        <taxon>Anthemidinae</taxon>
        <taxon>Tanacetum</taxon>
    </lineage>
</organism>
<evidence type="ECO:0000256" key="1">
    <source>
        <dbReference type="SAM" id="Coils"/>
    </source>
</evidence>
<gene>
    <name evidence="2" type="ORF">Tco_0624006</name>
</gene>